<dbReference type="Gene3D" id="1.25.40.390">
    <property type="match status" value="1"/>
</dbReference>
<dbReference type="GO" id="GO:0009279">
    <property type="term" value="C:cell outer membrane"/>
    <property type="evidence" value="ECO:0007669"/>
    <property type="project" value="UniProtKB-SubCell"/>
</dbReference>
<evidence type="ECO:0000256" key="3">
    <source>
        <dbReference type="ARBA" id="ARBA00022729"/>
    </source>
</evidence>
<dbReference type="OrthoDB" id="618454at2"/>
<protein>
    <submittedName>
        <fullName evidence="8">RagB/SusD family nutrient uptake outer membrane protein</fullName>
    </submittedName>
</protein>
<comment type="subcellular location">
    <subcellularLocation>
        <location evidence="1">Cell outer membrane</location>
    </subcellularLocation>
</comment>
<feature type="domain" description="SusD-like N-terminal" evidence="7">
    <location>
        <begin position="31"/>
        <end position="229"/>
    </location>
</feature>
<name>A0A2D1U827_9SPHI</name>
<dbReference type="RefSeq" id="WP_099439633.1">
    <property type="nucleotide sequence ID" value="NZ_CP024091.1"/>
</dbReference>
<dbReference type="CDD" id="cd08977">
    <property type="entry name" value="SusD"/>
    <property type="match status" value="1"/>
</dbReference>
<dbReference type="InterPro" id="IPR033985">
    <property type="entry name" value="SusD-like_N"/>
</dbReference>
<evidence type="ECO:0000259" key="7">
    <source>
        <dbReference type="Pfam" id="PF14322"/>
    </source>
</evidence>
<keyword evidence="3" id="KW-0732">Signal</keyword>
<dbReference type="KEGG" id="pgs:CPT03_15230"/>
<dbReference type="InterPro" id="IPR012944">
    <property type="entry name" value="SusD_RagB_dom"/>
</dbReference>
<dbReference type="SUPFAM" id="SSF48452">
    <property type="entry name" value="TPR-like"/>
    <property type="match status" value="1"/>
</dbReference>
<evidence type="ECO:0000256" key="4">
    <source>
        <dbReference type="ARBA" id="ARBA00023136"/>
    </source>
</evidence>
<feature type="domain" description="RagB/SusD" evidence="6">
    <location>
        <begin position="270"/>
        <end position="495"/>
    </location>
</feature>
<evidence type="ECO:0000313" key="9">
    <source>
        <dbReference type="Proteomes" id="UP000223749"/>
    </source>
</evidence>
<evidence type="ECO:0000259" key="6">
    <source>
        <dbReference type="Pfam" id="PF07980"/>
    </source>
</evidence>
<sequence>MITNNKINIHKSFGLLLIAALITTQGCKKSFLDVPPQGQQEAKEFWKTPEDATKGVNSMYANLRSWQNTAFAPMGVESLGSDEAEKGSTAGDATFFNAFDDFTLSSTEGQVKDFWKGQFQNINLANQVLDNIPNINMDATLRNRYLAEAKFIRAYSYFRLVRAFGDVPLRLNVPKDPSEYNLPRTPAAQIWAAIEKDLDEAAAVLPQTYGPADVGRATKGAAKGLHAKVAMYQKKWDQVLSLTNEVMTMGYALFPNYEALFRVPNENNSESVFEIQSQKIPSIAGATTSQYSQIQGVKGVSWGGWGFNVPTQALANAFEPGDPRRDATILFAGETTPQGDVVPDITGNPRMYNQKSYVPSTYWQSGFSEGADQNIRVLRYADILLMNAEAANELGNTTQALSSLEQVRKRARQGSTTILPAVTTTDKTALRTAIWHERQVELAMEFDRFFDVIRQGRGVEVFGTKGFKAGRSELMPVPSDEIDLSGGVLTQNPGYN</sequence>
<dbReference type="AlphaFoldDB" id="A0A2D1U827"/>
<dbReference type="PROSITE" id="PS51257">
    <property type="entry name" value="PROKAR_LIPOPROTEIN"/>
    <property type="match status" value="1"/>
</dbReference>
<dbReference type="Proteomes" id="UP000223749">
    <property type="component" value="Chromosome"/>
</dbReference>
<comment type="similarity">
    <text evidence="2">Belongs to the SusD family.</text>
</comment>
<proteinExistence type="inferred from homology"/>
<organism evidence="8 9">
    <name type="scientific">Pedobacter ginsengisoli</name>
    <dbReference type="NCBI Taxonomy" id="363852"/>
    <lineage>
        <taxon>Bacteria</taxon>
        <taxon>Pseudomonadati</taxon>
        <taxon>Bacteroidota</taxon>
        <taxon>Sphingobacteriia</taxon>
        <taxon>Sphingobacteriales</taxon>
        <taxon>Sphingobacteriaceae</taxon>
        <taxon>Pedobacter</taxon>
    </lineage>
</organism>
<keyword evidence="4" id="KW-0472">Membrane</keyword>
<evidence type="ECO:0000256" key="5">
    <source>
        <dbReference type="ARBA" id="ARBA00023237"/>
    </source>
</evidence>
<dbReference type="Pfam" id="PF14322">
    <property type="entry name" value="SusD-like_3"/>
    <property type="match status" value="1"/>
</dbReference>
<reference evidence="8 9" key="1">
    <citation type="submission" date="2017-10" db="EMBL/GenBank/DDBJ databases">
        <title>Whole genome of Pedobacter ginsengisoli T01R-27 isolated from tomato rhizosphere.</title>
        <authorList>
            <person name="Weon H.-Y."/>
            <person name="Lee S.A."/>
            <person name="Sang M.K."/>
            <person name="Song J."/>
        </authorList>
    </citation>
    <scope>NUCLEOTIDE SEQUENCE [LARGE SCALE GENOMIC DNA]</scope>
    <source>
        <strain evidence="8 9">T01R-27</strain>
    </source>
</reference>
<accession>A0A2D1U827</accession>
<keyword evidence="9" id="KW-1185">Reference proteome</keyword>
<evidence type="ECO:0000256" key="2">
    <source>
        <dbReference type="ARBA" id="ARBA00006275"/>
    </source>
</evidence>
<evidence type="ECO:0000256" key="1">
    <source>
        <dbReference type="ARBA" id="ARBA00004442"/>
    </source>
</evidence>
<dbReference type="InterPro" id="IPR011990">
    <property type="entry name" value="TPR-like_helical_dom_sf"/>
</dbReference>
<gene>
    <name evidence="8" type="ORF">CPT03_15230</name>
</gene>
<keyword evidence="5" id="KW-0998">Cell outer membrane</keyword>
<dbReference type="Pfam" id="PF07980">
    <property type="entry name" value="SusD_RagB"/>
    <property type="match status" value="1"/>
</dbReference>
<dbReference type="EMBL" id="CP024091">
    <property type="protein sequence ID" value="ATP57720.1"/>
    <property type="molecule type" value="Genomic_DNA"/>
</dbReference>
<evidence type="ECO:0000313" key="8">
    <source>
        <dbReference type="EMBL" id="ATP57720.1"/>
    </source>
</evidence>